<dbReference type="EMBL" id="CADCTO010000421">
    <property type="protein sequence ID" value="CAA9275379.1"/>
    <property type="molecule type" value="Genomic_DNA"/>
</dbReference>
<name>A0A6J4JEV0_9BACT</name>
<feature type="signal peptide" evidence="2">
    <location>
        <begin position="1"/>
        <end position="22"/>
    </location>
</feature>
<feature type="compositionally biased region" description="Polar residues" evidence="1">
    <location>
        <begin position="232"/>
        <end position="241"/>
    </location>
</feature>
<feature type="chain" id="PRO_5026799571" evidence="2">
    <location>
        <begin position="23"/>
        <end position="306"/>
    </location>
</feature>
<accession>A0A6J4JEV0</accession>
<evidence type="ECO:0000256" key="1">
    <source>
        <dbReference type="SAM" id="MobiDB-lite"/>
    </source>
</evidence>
<evidence type="ECO:0000313" key="3">
    <source>
        <dbReference type="EMBL" id="CAA9275379.1"/>
    </source>
</evidence>
<protein>
    <submittedName>
        <fullName evidence="3">Uncharacterized protein</fullName>
    </submittedName>
</protein>
<keyword evidence="2" id="KW-0732">Signal</keyword>
<feature type="region of interest" description="Disordered" evidence="1">
    <location>
        <begin position="223"/>
        <end position="245"/>
    </location>
</feature>
<evidence type="ECO:0000256" key="2">
    <source>
        <dbReference type="SAM" id="SignalP"/>
    </source>
</evidence>
<reference evidence="3" key="1">
    <citation type="submission" date="2020-02" db="EMBL/GenBank/DDBJ databases">
        <authorList>
            <person name="Meier V. D."/>
        </authorList>
    </citation>
    <scope>NUCLEOTIDE SEQUENCE</scope>
    <source>
        <strain evidence="3">AVDCRST_MAG63</strain>
    </source>
</reference>
<proteinExistence type="predicted"/>
<organism evidence="3">
    <name type="scientific">uncultured Armatimonadetes bacterium</name>
    <dbReference type="NCBI Taxonomy" id="157466"/>
    <lineage>
        <taxon>Bacteria</taxon>
        <taxon>Bacillati</taxon>
        <taxon>Armatimonadota</taxon>
        <taxon>environmental samples</taxon>
    </lineage>
</organism>
<dbReference type="AlphaFoldDB" id="A0A6J4JEV0"/>
<gene>
    <name evidence="3" type="ORF">AVDCRST_MAG63-3276</name>
</gene>
<sequence length="306" mass="33801">MRPFHATILACLVPFAVLPAAAQTTVLAPSPPPGHQRTPAPAIGARTPADRLLLLLASLTRGDWRALGSPRGLGLGDLTPEQRAMFLSLLPDPFSIREGHVHRFGSSYYLQGETVSFTTEERAQVRLRLRREVRLVVPEARDAHTARVFAYLRPEGARVWVNQGHSAEQVPKQTTPLTADETLALRERIGQQPLRYIAFAADAPLLPGPQLLRKLEAPWRRLGRDGGASTAAPRNSRSVSAPTFRELSPEQQALVGLLAEPWREQNPDNPLRPEATRPEMYLRLSFVVPGYGEVETISHFHGLEAL</sequence>